<dbReference type="AlphaFoldDB" id="A0AAV9CA72"/>
<dbReference type="Proteomes" id="UP001180020">
    <property type="component" value="Unassembled WGS sequence"/>
</dbReference>
<dbReference type="PANTHER" id="PTHR31807">
    <property type="entry name" value="AUGMIN FAMILY MEMBER"/>
    <property type="match status" value="1"/>
</dbReference>
<reference evidence="3" key="2">
    <citation type="submission" date="2023-06" db="EMBL/GenBank/DDBJ databases">
        <authorList>
            <person name="Ma L."/>
            <person name="Liu K.-W."/>
            <person name="Li Z."/>
            <person name="Hsiao Y.-Y."/>
            <person name="Qi Y."/>
            <person name="Fu T."/>
            <person name="Tang G."/>
            <person name="Zhang D."/>
            <person name="Sun W.-H."/>
            <person name="Liu D.-K."/>
            <person name="Li Y."/>
            <person name="Chen G.-Z."/>
            <person name="Liu X.-D."/>
            <person name="Liao X.-Y."/>
            <person name="Jiang Y.-T."/>
            <person name="Yu X."/>
            <person name="Hao Y."/>
            <person name="Huang J."/>
            <person name="Zhao X.-W."/>
            <person name="Ke S."/>
            <person name="Chen Y.-Y."/>
            <person name="Wu W.-L."/>
            <person name="Hsu J.-L."/>
            <person name="Lin Y.-F."/>
            <person name="Huang M.-D."/>
            <person name="Li C.-Y."/>
            <person name="Huang L."/>
            <person name="Wang Z.-W."/>
            <person name="Zhao X."/>
            <person name="Zhong W.-Y."/>
            <person name="Peng D.-H."/>
            <person name="Ahmad S."/>
            <person name="Lan S."/>
            <person name="Zhang J.-S."/>
            <person name="Tsai W.-C."/>
            <person name="Van De Peer Y."/>
            <person name="Liu Z.-J."/>
        </authorList>
    </citation>
    <scope>NUCLEOTIDE SEQUENCE</scope>
    <source>
        <strain evidence="3">CP</strain>
        <tissue evidence="3">Leaves</tissue>
    </source>
</reference>
<comment type="similarity">
    <text evidence="1">Belongs to the QWRF family.</text>
</comment>
<evidence type="ECO:0008006" key="5">
    <source>
        <dbReference type="Google" id="ProtNLM"/>
    </source>
</evidence>
<feature type="compositionally biased region" description="Low complexity" evidence="2">
    <location>
        <begin position="45"/>
        <end position="54"/>
    </location>
</feature>
<dbReference type="Pfam" id="PF04484">
    <property type="entry name" value="QWRF"/>
    <property type="match status" value="1"/>
</dbReference>
<sequence length="356" mass="39732">MESRLQRSRSGAPAATRHCHVYSPPRSSDVRRRIDPFPRSNSAAKTRPTTSKTTSPPPKQRSSRGHASEPRKPKPGSVSPSAWALSPGRAAHEVFLPTELTAGPVKRTSGGVLGFFRKKKTAAAAEVVRKESVHRLRVVHSGVMQWRFANARAEAAMAAQRSLAERKLVIVWRGIARMQNAVAEKHIRMQRLKLELKLHRIIGPQIRRLRQWDENHSKHDKAFRKSVELLRAVRAPVPLVDGAHADVVALQREVGAAMDVLQGIQANFAEFYAQMERTSRLHGELGKTVRQELHGLEELFEMTAIVASLEMQERSLRANLLQGFTVSTKPMHPKSEDGWNTGSLSGNVNQSRLVKI</sequence>
<organism evidence="3 4">
    <name type="scientific">Acorus calamus</name>
    <name type="common">Sweet flag</name>
    <dbReference type="NCBI Taxonomy" id="4465"/>
    <lineage>
        <taxon>Eukaryota</taxon>
        <taxon>Viridiplantae</taxon>
        <taxon>Streptophyta</taxon>
        <taxon>Embryophyta</taxon>
        <taxon>Tracheophyta</taxon>
        <taxon>Spermatophyta</taxon>
        <taxon>Magnoliopsida</taxon>
        <taxon>Liliopsida</taxon>
        <taxon>Acoraceae</taxon>
        <taxon>Acorus</taxon>
    </lineage>
</organism>
<dbReference type="InterPro" id="IPR007573">
    <property type="entry name" value="QWRF"/>
</dbReference>
<evidence type="ECO:0000256" key="1">
    <source>
        <dbReference type="ARBA" id="ARBA00010016"/>
    </source>
</evidence>
<reference evidence="3" key="1">
    <citation type="journal article" date="2023" name="Nat. Commun.">
        <title>Diploid and tetraploid genomes of Acorus and the evolution of monocots.</title>
        <authorList>
            <person name="Ma L."/>
            <person name="Liu K.W."/>
            <person name="Li Z."/>
            <person name="Hsiao Y.Y."/>
            <person name="Qi Y."/>
            <person name="Fu T."/>
            <person name="Tang G.D."/>
            <person name="Zhang D."/>
            <person name="Sun W.H."/>
            <person name="Liu D.K."/>
            <person name="Li Y."/>
            <person name="Chen G.Z."/>
            <person name="Liu X.D."/>
            <person name="Liao X.Y."/>
            <person name="Jiang Y.T."/>
            <person name="Yu X."/>
            <person name="Hao Y."/>
            <person name="Huang J."/>
            <person name="Zhao X.W."/>
            <person name="Ke S."/>
            <person name="Chen Y.Y."/>
            <person name="Wu W.L."/>
            <person name="Hsu J.L."/>
            <person name="Lin Y.F."/>
            <person name="Huang M.D."/>
            <person name="Li C.Y."/>
            <person name="Huang L."/>
            <person name="Wang Z.W."/>
            <person name="Zhao X."/>
            <person name="Zhong W.Y."/>
            <person name="Peng D.H."/>
            <person name="Ahmad S."/>
            <person name="Lan S."/>
            <person name="Zhang J.S."/>
            <person name="Tsai W.C."/>
            <person name="Van de Peer Y."/>
            <person name="Liu Z.J."/>
        </authorList>
    </citation>
    <scope>NUCLEOTIDE SEQUENCE</scope>
    <source>
        <strain evidence="3">CP</strain>
    </source>
</reference>
<gene>
    <name evidence="3" type="ORF">QJS10_CPB20g01459</name>
</gene>
<accession>A0AAV9CA72</accession>
<dbReference type="GO" id="GO:0051225">
    <property type="term" value="P:spindle assembly"/>
    <property type="evidence" value="ECO:0007669"/>
    <property type="project" value="TreeGrafter"/>
</dbReference>
<keyword evidence="4" id="KW-1185">Reference proteome</keyword>
<name>A0AAV9CA72_ACOCL</name>
<protein>
    <recommendedName>
        <fullName evidence="5">QWRF motif-containing protein 7</fullName>
    </recommendedName>
</protein>
<evidence type="ECO:0000313" key="4">
    <source>
        <dbReference type="Proteomes" id="UP001180020"/>
    </source>
</evidence>
<dbReference type="GO" id="GO:0005880">
    <property type="term" value="C:nuclear microtubule"/>
    <property type="evidence" value="ECO:0007669"/>
    <property type="project" value="TreeGrafter"/>
</dbReference>
<evidence type="ECO:0000313" key="3">
    <source>
        <dbReference type="EMBL" id="KAK1285474.1"/>
    </source>
</evidence>
<feature type="region of interest" description="Disordered" evidence="2">
    <location>
        <begin position="1"/>
        <end position="84"/>
    </location>
</feature>
<comment type="caution">
    <text evidence="3">The sequence shown here is derived from an EMBL/GenBank/DDBJ whole genome shotgun (WGS) entry which is preliminary data.</text>
</comment>
<dbReference type="GO" id="GO:0005737">
    <property type="term" value="C:cytoplasm"/>
    <property type="evidence" value="ECO:0007669"/>
    <property type="project" value="TreeGrafter"/>
</dbReference>
<proteinExistence type="inferred from homology"/>
<dbReference type="GO" id="GO:0008017">
    <property type="term" value="F:microtubule binding"/>
    <property type="evidence" value="ECO:0007669"/>
    <property type="project" value="TreeGrafter"/>
</dbReference>
<dbReference type="EMBL" id="JAUJYO010000020">
    <property type="protein sequence ID" value="KAK1285474.1"/>
    <property type="molecule type" value="Genomic_DNA"/>
</dbReference>
<dbReference type="PANTHER" id="PTHR31807:SF27">
    <property type="entry name" value="QWRF MOTIF-CONTAINING PROTEIN 7"/>
    <property type="match status" value="1"/>
</dbReference>
<evidence type="ECO:0000256" key="2">
    <source>
        <dbReference type="SAM" id="MobiDB-lite"/>
    </source>
</evidence>